<name>A0ACC2XTK8_9TREE</name>
<comment type="caution">
    <text evidence="1">The sequence shown here is derived from an EMBL/GenBank/DDBJ whole genome shotgun (WGS) entry which is preliminary data.</text>
</comment>
<proteinExistence type="predicted"/>
<dbReference type="EMBL" id="JASBWV010000002">
    <property type="protein sequence ID" value="KAJ9127312.1"/>
    <property type="molecule type" value="Genomic_DNA"/>
</dbReference>
<accession>A0ACC2XTK8</accession>
<reference evidence="1" key="1">
    <citation type="submission" date="2023-04" db="EMBL/GenBank/DDBJ databases">
        <title>Draft Genome sequencing of Naganishia species isolated from polar environments using Oxford Nanopore Technology.</title>
        <authorList>
            <person name="Leo P."/>
            <person name="Venkateswaran K."/>
        </authorList>
    </citation>
    <scope>NUCLEOTIDE SEQUENCE</scope>
    <source>
        <strain evidence="1">DBVPG 5303</strain>
    </source>
</reference>
<dbReference type="Proteomes" id="UP001234202">
    <property type="component" value="Unassembled WGS sequence"/>
</dbReference>
<evidence type="ECO:0000313" key="1">
    <source>
        <dbReference type="EMBL" id="KAJ9127312.1"/>
    </source>
</evidence>
<sequence>MDIDLDNLTWTELILINAGIIIMGLFYLFALLAARIQQDDDMVRAREEEEGFTTDKAPNLYHPALVNGSQLSSENAIAEAQPLLIDAT</sequence>
<protein>
    <submittedName>
        <fullName evidence="1">Uncharacterized protein</fullName>
    </submittedName>
</protein>
<gene>
    <name evidence="1" type="ORF">QFC24_000719</name>
</gene>
<organism evidence="1 2">
    <name type="scientific">Naganishia onofrii</name>
    <dbReference type="NCBI Taxonomy" id="1851511"/>
    <lineage>
        <taxon>Eukaryota</taxon>
        <taxon>Fungi</taxon>
        <taxon>Dikarya</taxon>
        <taxon>Basidiomycota</taxon>
        <taxon>Agaricomycotina</taxon>
        <taxon>Tremellomycetes</taxon>
        <taxon>Filobasidiales</taxon>
        <taxon>Filobasidiaceae</taxon>
        <taxon>Naganishia</taxon>
    </lineage>
</organism>
<evidence type="ECO:0000313" key="2">
    <source>
        <dbReference type="Proteomes" id="UP001234202"/>
    </source>
</evidence>
<keyword evidence="2" id="KW-1185">Reference proteome</keyword>